<dbReference type="InterPro" id="IPR037233">
    <property type="entry name" value="CcmK-like_sf"/>
</dbReference>
<feature type="domain" description="BMC" evidence="4">
    <location>
        <begin position="4"/>
        <end position="88"/>
    </location>
</feature>
<dbReference type="PROSITE" id="PS01139">
    <property type="entry name" value="BMC_1"/>
    <property type="match status" value="1"/>
</dbReference>
<sequence length="93" mass="9480">MGEALGLIETKGLVGAIEAADAMTKSANVVLVGYEKIGSGLVTVMVRGDVGAVKASVDAGAVAAEKVGELVSKHVIPRPHTDVEKILPKTSEQ</sequence>
<name>A0ABR7JSN6_9FIRM</name>
<dbReference type="Gene3D" id="3.30.70.1710">
    <property type="match status" value="1"/>
</dbReference>
<keyword evidence="3" id="KW-1283">Bacterial microcompartment</keyword>
<evidence type="ECO:0000256" key="3">
    <source>
        <dbReference type="ARBA" id="ARBA00024446"/>
    </source>
</evidence>
<dbReference type="PANTHER" id="PTHR33941:SF11">
    <property type="entry name" value="BACTERIAL MICROCOMPARTMENT SHELL PROTEIN PDUJ"/>
    <property type="match status" value="1"/>
</dbReference>
<dbReference type="SUPFAM" id="SSF143414">
    <property type="entry name" value="CcmK-like"/>
    <property type="match status" value="1"/>
</dbReference>
<dbReference type="Proteomes" id="UP000609849">
    <property type="component" value="Unassembled WGS sequence"/>
</dbReference>
<dbReference type="InterPro" id="IPR050575">
    <property type="entry name" value="BMC_shell"/>
</dbReference>
<keyword evidence="6" id="KW-1185">Reference proteome</keyword>
<protein>
    <submittedName>
        <fullName evidence="5">BMC domain-containing protein</fullName>
    </submittedName>
</protein>
<evidence type="ECO:0000259" key="4">
    <source>
        <dbReference type="PROSITE" id="PS51930"/>
    </source>
</evidence>
<comment type="subcellular location">
    <subcellularLocation>
        <location evidence="2">Bacterial microcompartment</location>
    </subcellularLocation>
</comment>
<comment type="caution">
    <text evidence="5">The sequence shown here is derived from an EMBL/GenBank/DDBJ whole genome shotgun (WGS) entry which is preliminary data.</text>
</comment>
<proteinExistence type="inferred from homology"/>
<dbReference type="SMART" id="SM00877">
    <property type="entry name" value="BMC"/>
    <property type="match status" value="1"/>
</dbReference>
<dbReference type="PROSITE" id="PS51930">
    <property type="entry name" value="BMC_2"/>
    <property type="match status" value="1"/>
</dbReference>
<dbReference type="PANTHER" id="PTHR33941">
    <property type="entry name" value="PROPANEDIOL UTILIZATION PROTEIN PDUA"/>
    <property type="match status" value="1"/>
</dbReference>
<gene>
    <name evidence="5" type="ORF">H8923_14260</name>
</gene>
<dbReference type="RefSeq" id="WP_153972606.1">
    <property type="nucleotide sequence ID" value="NZ_JACRWE010000008.1"/>
</dbReference>
<reference evidence="5 6" key="1">
    <citation type="submission" date="2020-08" db="EMBL/GenBank/DDBJ databases">
        <authorList>
            <person name="Liu C."/>
            <person name="Sun Q."/>
        </authorList>
    </citation>
    <scope>NUCLEOTIDE SEQUENCE [LARGE SCALE GENOMIC DNA]</scope>
    <source>
        <strain evidence="5 6">NSJ-18</strain>
    </source>
</reference>
<evidence type="ECO:0000313" key="6">
    <source>
        <dbReference type="Proteomes" id="UP000609849"/>
    </source>
</evidence>
<evidence type="ECO:0000256" key="2">
    <source>
        <dbReference type="ARBA" id="ARBA00024322"/>
    </source>
</evidence>
<evidence type="ECO:0000313" key="5">
    <source>
        <dbReference type="EMBL" id="MBC5997922.1"/>
    </source>
</evidence>
<evidence type="ECO:0000256" key="1">
    <source>
        <dbReference type="ARBA" id="ARBA00023780"/>
    </source>
</evidence>
<dbReference type="InterPro" id="IPR000249">
    <property type="entry name" value="BMC_dom"/>
</dbReference>
<comment type="similarity">
    <text evidence="1">Belongs to the bacterial microcompartments protein family. CsoS1 subfamily.</text>
</comment>
<dbReference type="InterPro" id="IPR044872">
    <property type="entry name" value="CcmK/CsoS1_BMC"/>
</dbReference>
<dbReference type="CDD" id="cd07045">
    <property type="entry name" value="BMC_CcmK_like"/>
    <property type="match status" value="1"/>
</dbReference>
<dbReference type="Pfam" id="PF00936">
    <property type="entry name" value="BMC"/>
    <property type="match status" value="1"/>
</dbReference>
<dbReference type="InterPro" id="IPR020808">
    <property type="entry name" value="Bact_microcomp_CS"/>
</dbReference>
<organism evidence="5 6">
    <name type="scientific">Romboutsia faecis</name>
    <dbReference type="NCBI Taxonomy" id="2764597"/>
    <lineage>
        <taxon>Bacteria</taxon>
        <taxon>Bacillati</taxon>
        <taxon>Bacillota</taxon>
        <taxon>Clostridia</taxon>
        <taxon>Peptostreptococcales</taxon>
        <taxon>Peptostreptococcaceae</taxon>
        <taxon>Romboutsia</taxon>
    </lineage>
</organism>
<accession>A0ABR7JSN6</accession>
<dbReference type="EMBL" id="JACRWE010000008">
    <property type="protein sequence ID" value="MBC5997922.1"/>
    <property type="molecule type" value="Genomic_DNA"/>
</dbReference>